<gene>
    <name evidence="7" type="ORF">FGO68_gene7038</name>
</gene>
<keyword evidence="8" id="KW-1185">Reference proteome</keyword>
<dbReference type="GO" id="GO:0000155">
    <property type="term" value="F:phosphorelay sensor kinase activity"/>
    <property type="evidence" value="ECO:0007669"/>
    <property type="project" value="InterPro"/>
</dbReference>
<dbReference type="InterPro" id="IPR050956">
    <property type="entry name" value="2C_system_His_kinase"/>
</dbReference>
<evidence type="ECO:0000256" key="4">
    <source>
        <dbReference type="SAM" id="Phobius"/>
    </source>
</evidence>
<dbReference type="Gene3D" id="1.10.287.130">
    <property type="match status" value="1"/>
</dbReference>
<dbReference type="AlphaFoldDB" id="A0A8J8P1L2"/>
<dbReference type="PROSITE" id="PS50109">
    <property type="entry name" value="HIS_KIN"/>
    <property type="match status" value="1"/>
</dbReference>
<dbReference type="Pfam" id="PF00072">
    <property type="entry name" value="Response_reg"/>
    <property type="match status" value="1"/>
</dbReference>
<keyword evidence="4" id="KW-0472">Membrane</keyword>
<dbReference type="InterPro" id="IPR003594">
    <property type="entry name" value="HATPase_dom"/>
</dbReference>
<feature type="compositionally biased region" description="Basic and acidic residues" evidence="3">
    <location>
        <begin position="651"/>
        <end position="662"/>
    </location>
</feature>
<dbReference type="Gene3D" id="3.30.565.10">
    <property type="entry name" value="Histidine kinase-like ATPase, C-terminal domain"/>
    <property type="match status" value="1"/>
</dbReference>
<dbReference type="PROSITE" id="PS50110">
    <property type="entry name" value="RESPONSE_REGULATORY"/>
    <property type="match status" value="1"/>
</dbReference>
<sequence>MKTSQAQSNLHPNNVKNKSQEQDTIELGLDSNEVNTVELIRTQGQTLLRSVCLFLSIFLAIVIVYQNVLPSFDDQNIHVRFTCPFCSLVTSEFVRYFVKRHPPFMRFAPVLIHFVSILCTLEREIMKSPDTFCLPESFISVIISNEVINAIGMTRRLDKLACNIFSWFYFLVRIYFHYDYFNVDLFASVVFLIFGGDHIAMTIDFYFTSIQTLFESKQKLMHESFLRTLSIIPSGVIVFNNSPQADIKFVNPEASTIIDGVILKNGSNETSLQPVRQGSIRQIFDGMKQDQRKRMLESTILGRAPNIDFSQKLGSFFHQVKYHQANSDDNASGKKHGSDLSNSNAIEQESTGSQSTDLWTFLRSKDFLMQQKNRDYIFKRKFPNKTYLQVKASLINNGTQIIVFFNDITKIKDLESTSYKVRSMFFSSVAHELRTPLNSIIPMSKILTSLIKDAKASRYLNIILNSAYHLQNVIEDALDMSRIENNKFEIISEFFDIRSVVDEVCQIMSFQVSSKSLTLSKTIDRSVPTMIKSDQKRYKQVLFNLIGNAIKFTFQGSIAVKLSYKNRRLITSVTDTGVGIIDEEQKKLFQFFGCLQQSKKINKGGMGFGLTISKMITQQLGGEIKLSSEQGHGSTFIFEIVVDDQYDSGLEESKNGSDKLEGGLEGESPSDAMNSYGKVNLLKQGQTQTMGSTLSFNMPRPRKNISKKEYTLELQDNDLGRETPNIREVDINEFSETVRNLLGSTDDPNLKLDEETATLSKLFATHEISSSRTFLSDFHYSQTSRNQTKFKSVAPPQYNLQKPLATLPSELNKSVQSCFSTTSCAALINPSSTTLADLPHQKKNRILIVDDSPYNLFVLEEILKTILDEKIAKIVSALNGQEALIEINRRKNLEDGKKCKFAFIFLDLHMPVMDGFQTIEKLREEQRVGQIDLSDTKIVALSAITQSQFRNSLNHNLFDLFLEKPVQMDKLQTLLEESLPSRR</sequence>
<keyword evidence="1 2" id="KW-0597">Phosphoprotein</keyword>
<dbReference type="Proteomes" id="UP000785679">
    <property type="component" value="Unassembled WGS sequence"/>
</dbReference>
<feature type="region of interest" description="Disordered" evidence="3">
    <location>
        <begin position="1"/>
        <end position="22"/>
    </location>
</feature>
<accession>A0A8J8P1L2</accession>
<dbReference type="CDD" id="cd00082">
    <property type="entry name" value="HisKA"/>
    <property type="match status" value="1"/>
</dbReference>
<dbReference type="InterPro" id="IPR003661">
    <property type="entry name" value="HisK_dim/P_dom"/>
</dbReference>
<protein>
    <submittedName>
        <fullName evidence="7">Uncharacterized protein</fullName>
    </submittedName>
</protein>
<evidence type="ECO:0000256" key="1">
    <source>
        <dbReference type="ARBA" id="ARBA00022553"/>
    </source>
</evidence>
<dbReference type="InterPro" id="IPR011006">
    <property type="entry name" value="CheY-like_superfamily"/>
</dbReference>
<dbReference type="PANTHER" id="PTHR43719">
    <property type="entry name" value="TWO-COMPONENT HISTIDINE KINASE"/>
    <property type="match status" value="1"/>
</dbReference>
<evidence type="ECO:0000313" key="7">
    <source>
        <dbReference type="EMBL" id="TNV85407.1"/>
    </source>
</evidence>
<feature type="domain" description="Response regulatory" evidence="6">
    <location>
        <begin position="845"/>
        <end position="979"/>
    </location>
</feature>
<dbReference type="SUPFAM" id="SSF55874">
    <property type="entry name" value="ATPase domain of HSP90 chaperone/DNA topoisomerase II/histidine kinase"/>
    <property type="match status" value="1"/>
</dbReference>
<dbReference type="PRINTS" id="PR00344">
    <property type="entry name" value="BCTRLSENSOR"/>
</dbReference>
<dbReference type="EMBL" id="RRYP01001855">
    <property type="protein sequence ID" value="TNV85407.1"/>
    <property type="molecule type" value="Genomic_DNA"/>
</dbReference>
<feature type="domain" description="Histidine kinase" evidence="5">
    <location>
        <begin position="428"/>
        <end position="644"/>
    </location>
</feature>
<feature type="compositionally biased region" description="Polar residues" evidence="3">
    <location>
        <begin position="1"/>
        <end position="17"/>
    </location>
</feature>
<dbReference type="InterPro" id="IPR001789">
    <property type="entry name" value="Sig_transdc_resp-reg_receiver"/>
</dbReference>
<dbReference type="Pfam" id="PF00512">
    <property type="entry name" value="HisKA"/>
    <property type="match status" value="1"/>
</dbReference>
<dbReference type="SUPFAM" id="SSF47384">
    <property type="entry name" value="Homodimeric domain of signal transducing histidine kinase"/>
    <property type="match status" value="1"/>
</dbReference>
<dbReference type="InterPro" id="IPR005467">
    <property type="entry name" value="His_kinase_dom"/>
</dbReference>
<dbReference type="Pfam" id="PF02518">
    <property type="entry name" value="HATPase_c"/>
    <property type="match status" value="1"/>
</dbReference>
<evidence type="ECO:0000259" key="5">
    <source>
        <dbReference type="PROSITE" id="PS50109"/>
    </source>
</evidence>
<name>A0A8J8P1L2_HALGN</name>
<dbReference type="CDD" id="cd17546">
    <property type="entry name" value="REC_hyHK_CKI1_RcsC-like"/>
    <property type="match status" value="1"/>
</dbReference>
<evidence type="ECO:0000256" key="2">
    <source>
        <dbReference type="PROSITE-ProRule" id="PRU00169"/>
    </source>
</evidence>
<keyword evidence="4" id="KW-1133">Transmembrane helix</keyword>
<feature type="compositionally biased region" description="Polar residues" evidence="3">
    <location>
        <begin position="339"/>
        <end position="351"/>
    </location>
</feature>
<dbReference type="Gene3D" id="3.40.50.2300">
    <property type="match status" value="1"/>
</dbReference>
<dbReference type="OrthoDB" id="10266508at2759"/>
<evidence type="ECO:0000256" key="3">
    <source>
        <dbReference type="SAM" id="MobiDB-lite"/>
    </source>
</evidence>
<dbReference type="FunFam" id="3.30.565.10:FF:000010">
    <property type="entry name" value="Sensor histidine kinase RcsC"/>
    <property type="match status" value="1"/>
</dbReference>
<keyword evidence="4" id="KW-0812">Transmembrane</keyword>
<dbReference type="SUPFAM" id="SSF52172">
    <property type="entry name" value="CheY-like"/>
    <property type="match status" value="1"/>
</dbReference>
<evidence type="ECO:0000313" key="8">
    <source>
        <dbReference type="Proteomes" id="UP000785679"/>
    </source>
</evidence>
<dbReference type="InterPro" id="IPR036097">
    <property type="entry name" value="HisK_dim/P_sf"/>
</dbReference>
<reference evidence="7" key="1">
    <citation type="submission" date="2019-06" db="EMBL/GenBank/DDBJ databases">
        <authorList>
            <person name="Zheng W."/>
        </authorList>
    </citation>
    <scope>NUCLEOTIDE SEQUENCE</scope>
    <source>
        <strain evidence="7">QDHG01</strain>
    </source>
</reference>
<evidence type="ECO:0000259" key="6">
    <source>
        <dbReference type="PROSITE" id="PS50110"/>
    </source>
</evidence>
<dbReference type="SMART" id="SM00388">
    <property type="entry name" value="HisKA"/>
    <property type="match status" value="1"/>
</dbReference>
<feature type="transmembrane region" description="Helical" evidence="4">
    <location>
        <begin position="184"/>
        <end position="208"/>
    </location>
</feature>
<dbReference type="PANTHER" id="PTHR43719:SF28">
    <property type="entry name" value="PEROXIDE STRESS-ACTIVATED HISTIDINE KINASE MAK1-RELATED"/>
    <property type="match status" value="1"/>
</dbReference>
<organism evidence="7 8">
    <name type="scientific">Halteria grandinella</name>
    <dbReference type="NCBI Taxonomy" id="5974"/>
    <lineage>
        <taxon>Eukaryota</taxon>
        <taxon>Sar</taxon>
        <taxon>Alveolata</taxon>
        <taxon>Ciliophora</taxon>
        <taxon>Intramacronucleata</taxon>
        <taxon>Spirotrichea</taxon>
        <taxon>Stichotrichia</taxon>
        <taxon>Sporadotrichida</taxon>
        <taxon>Halteriidae</taxon>
        <taxon>Halteria</taxon>
    </lineage>
</organism>
<feature type="modified residue" description="4-aspartylphosphate" evidence="2">
    <location>
        <position position="907"/>
    </location>
</feature>
<feature type="region of interest" description="Disordered" evidence="3">
    <location>
        <begin position="650"/>
        <end position="669"/>
    </location>
</feature>
<comment type="caution">
    <text evidence="7">The sequence shown here is derived from an EMBL/GenBank/DDBJ whole genome shotgun (WGS) entry which is preliminary data.</text>
</comment>
<dbReference type="SMART" id="SM00448">
    <property type="entry name" value="REC"/>
    <property type="match status" value="1"/>
</dbReference>
<proteinExistence type="predicted"/>
<feature type="region of interest" description="Disordered" evidence="3">
    <location>
        <begin position="327"/>
        <end position="351"/>
    </location>
</feature>
<feature type="transmembrane region" description="Helical" evidence="4">
    <location>
        <begin position="47"/>
        <end position="65"/>
    </location>
</feature>
<dbReference type="SMART" id="SM00387">
    <property type="entry name" value="HATPase_c"/>
    <property type="match status" value="1"/>
</dbReference>
<dbReference type="InterPro" id="IPR004358">
    <property type="entry name" value="Sig_transdc_His_kin-like_C"/>
</dbReference>
<dbReference type="InterPro" id="IPR036890">
    <property type="entry name" value="HATPase_C_sf"/>
</dbReference>